<dbReference type="SUPFAM" id="SSF55144">
    <property type="entry name" value="LigT-like"/>
    <property type="match status" value="1"/>
</dbReference>
<evidence type="ECO:0008006" key="3">
    <source>
        <dbReference type="Google" id="ProtNLM"/>
    </source>
</evidence>
<reference evidence="1 2" key="1">
    <citation type="submission" date="2016-11" db="EMBL/GenBank/DDBJ databases">
        <title>Paenibacillus species isolates.</title>
        <authorList>
            <person name="Beno S.M."/>
        </authorList>
    </citation>
    <scope>NUCLEOTIDE SEQUENCE [LARGE SCALE GENOMIC DNA]</scope>
    <source>
        <strain evidence="1 2">FSL F4-0100</strain>
    </source>
</reference>
<dbReference type="Proteomes" id="UP000187074">
    <property type="component" value="Unassembled WGS sequence"/>
</dbReference>
<sequence>MISEFGDFPIRVGDLKFFGNMDVLYLEVKSHELVELHKRLVTIFNPNQEQIMKCFELERYKPHITVARKSVISDSIIETKKELESYVSSVQEFQATHISLFYRADKKEKYKKRADFCLTS</sequence>
<dbReference type="STRING" id="1401.BK123_08115"/>
<name>A0A1R1B647_PAELA</name>
<dbReference type="OrthoDB" id="70764at2"/>
<dbReference type="AlphaFoldDB" id="A0A1R1B647"/>
<evidence type="ECO:0000313" key="1">
    <source>
        <dbReference type="EMBL" id="OME95044.1"/>
    </source>
</evidence>
<dbReference type="Pfam" id="PF13563">
    <property type="entry name" value="2_5_RNA_ligase2"/>
    <property type="match status" value="1"/>
</dbReference>
<dbReference type="InterPro" id="IPR009097">
    <property type="entry name" value="Cyclic_Pdiesterase"/>
</dbReference>
<comment type="caution">
    <text evidence="1">The sequence shown here is derived from an EMBL/GenBank/DDBJ whole genome shotgun (WGS) entry which is preliminary data.</text>
</comment>
<dbReference type="RefSeq" id="WP_076321863.1">
    <property type="nucleotide sequence ID" value="NZ_MRTF01000002.1"/>
</dbReference>
<proteinExistence type="predicted"/>
<evidence type="ECO:0000313" key="2">
    <source>
        <dbReference type="Proteomes" id="UP000187074"/>
    </source>
</evidence>
<accession>A0A1R1B647</accession>
<dbReference type="Gene3D" id="3.90.1140.10">
    <property type="entry name" value="Cyclic phosphodiesterase"/>
    <property type="match status" value="1"/>
</dbReference>
<gene>
    <name evidence="1" type="ORF">BK123_08115</name>
</gene>
<dbReference type="EMBL" id="MRTF01000002">
    <property type="protein sequence ID" value="OME95044.1"/>
    <property type="molecule type" value="Genomic_DNA"/>
</dbReference>
<organism evidence="1 2">
    <name type="scientific">Paenibacillus lautus</name>
    <name type="common">Bacillus lautus</name>
    <dbReference type="NCBI Taxonomy" id="1401"/>
    <lineage>
        <taxon>Bacteria</taxon>
        <taxon>Bacillati</taxon>
        <taxon>Bacillota</taxon>
        <taxon>Bacilli</taxon>
        <taxon>Bacillales</taxon>
        <taxon>Paenibacillaceae</taxon>
        <taxon>Paenibacillus</taxon>
    </lineage>
</organism>
<protein>
    <recommendedName>
        <fullName evidence="3">2'-5' RNA ligase family protein</fullName>
    </recommendedName>
</protein>